<gene>
    <name evidence="2" type="ORF">OB919_11865</name>
</gene>
<evidence type="ECO:0000313" key="2">
    <source>
        <dbReference type="EMBL" id="MCU4752662.1"/>
    </source>
</evidence>
<proteinExistence type="predicted"/>
<dbReference type="EMBL" id="JAOPJZ010000008">
    <property type="protein sequence ID" value="MCU4752662.1"/>
    <property type="molecule type" value="Genomic_DNA"/>
</dbReference>
<accession>A0AAP2Z8H3</accession>
<dbReference type="AlphaFoldDB" id="A0AAP2Z8H3"/>
<keyword evidence="3" id="KW-1185">Reference proteome</keyword>
<evidence type="ECO:0000256" key="1">
    <source>
        <dbReference type="SAM" id="Phobius"/>
    </source>
</evidence>
<reference evidence="2 3" key="1">
    <citation type="submission" date="2022-09" db="EMBL/GenBank/DDBJ databases">
        <title>Enrichment on poylsaccharides allowed isolation of novel metabolic and taxonomic groups of Haloarchaea.</title>
        <authorList>
            <person name="Sorokin D.Y."/>
            <person name="Elcheninov A.G."/>
            <person name="Khizhniak T.V."/>
            <person name="Kolganova T.V."/>
            <person name="Kublanov I.V."/>
        </authorList>
    </citation>
    <scope>NUCLEOTIDE SEQUENCE [LARGE SCALE GENOMIC DNA]</scope>
    <source>
        <strain evidence="2 3">AArc-curdl1</strain>
    </source>
</reference>
<comment type="caution">
    <text evidence="2">The sequence shown here is derived from an EMBL/GenBank/DDBJ whole genome shotgun (WGS) entry which is preliminary data.</text>
</comment>
<protein>
    <submittedName>
        <fullName evidence="2">Uncharacterized protein</fullName>
    </submittedName>
</protein>
<keyword evidence="1" id="KW-0812">Transmembrane</keyword>
<dbReference type="Pfam" id="PF26071">
    <property type="entry name" value="DUF8028"/>
    <property type="match status" value="1"/>
</dbReference>
<evidence type="ECO:0000313" key="3">
    <source>
        <dbReference type="Proteomes" id="UP001321047"/>
    </source>
</evidence>
<organism evidence="2 3">
    <name type="scientific">Natronosalvus hydrolyticus</name>
    <dbReference type="NCBI Taxonomy" id="2979988"/>
    <lineage>
        <taxon>Archaea</taxon>
        <taxon>Methanobacteriati</taxon>
        <taxon>Methanobacteriota</taxon>
        <taxon>Stenosarchaea group</taxon>
        <taxon>Halobacteria</taxon>
        <taxon>Halobacteriales</taxon>
        <taxon>Natrialbaceae</taxon>
        <taxon>Natronosalvus</taxon>
    </lineage>
</organism>
<keyword evidence="1" id="KW-1133">Transmembrane helix</keyword>
<dbReference type="InterPro" id="IPR058341">
    <property type="entry name" value="DUF8028"/>
</dbReference>
<dbReference type="RefSeq" id="WP_342808991.1">
    <property type="nucleotide sequence ID" value="NZ_JAOPJZ010000008.1"/>
</dbReference>
<name>A0AAP2Z8H3_9EURY</name>
<sequence>MSSSSPLSNESPSLSPPETVCRYGSRVRRLASTLRSPAQFLSFWIAIALPFLYVPLLVNGLGSASVALAFVTLLVLNVFALYIGHGYNQN</sequence>
<dbReference type="Proteomes" id="UP001321047">
    <property type="component" value="Unassembled WGS sequence"/>
</dbReference>
<keyword evidence="1" id="KW-0472">Membrane</keyword>
<feature type="transmembrane region" description="Helical" evidence="1">
    <location>
        <begin position="38"/>
        <end position="58"/>
    </location>
</feature>
<feature type="transmembrane region" description="Helical" evidence="1">
    <location>
        <begin position="64"/>
        <end position="84"/>
    </location>
</feature>